<reference evidence="2" key="1">
    <citation type="submission" date="2021-06" db="EMBL/GenBank/DDBJ databases">
        <title>Parelaphostrongylus tenuis whole genome reference sequence.</title>
        <authorList>
            <person name="Garwood T.J."/>
            <person name="Larsen P.A."/>
            <person name="Fountain-Jones N.M."/>
            <person name="Garbe J.R."/>
            <person name="Macchietto M.G."/>
            <person name="Kania S.A."/>
            <person name="Gerhold R.W."/>
            <person name="Richards J.E."/>
            <person name="Wolf T.M."/>
        </authorList>
    </citation>
    <scope>NUCLEOTIDE SEQUENCE</scope>
    <source>
        <strain evidence="2">MNPRO001-30</strain>
        <tissue evidence="2">Meninges</tissue>
    </source>
</reference>
<evidence type="ECO:0000256" key="1">
    <source>
        <dbReference type="SAM" id="Phobius"/>
    </source>
</evidence>
<accession>A0AAD5RE50</accession>
<evidence type="ECO:0000313" key="2">
    <source>
        <dbReference type="EMBL" id="KAJ1374800.1"/>
    </source>
</evidence>
<keyword evidence="1" id="KW-1133">Transmembrane helix</keyword>
<comment type="caution">
    <text evidence="2">The sequence shown here is derived from an EMBL/GenBank/DDBJ whole genome shotgun (WGS) entry which is preliminary data.</text>
</comment>
<dbReference type="EMBL" id="JAHQIW010007487">
    <property type="protein sequence ID" value="KAJ1374800.1"/>
    <property type="molecule type" value="Genomic_DNA"/>
</dbReference>
<protein>
    <submittedName>
        <fullName evidence="2">Uncharacterized protein</fullName>
    </submittedName>
</protein>
<name>A0AAD5RE50_PARTN</name>
<evidence type="ECO:0000313" key="3">
    <source>
        <dbReference type="Proteomes" id="UP001196413"/>
    </source>
</evidence>
<dbReference type="Proteomes" id="UP001196413">
    <property type="component" value="Unassembled WGS sequence"/>
</dbReference>
<keyword evidence="1" id="KW-0472">Membrane</keyword>
<keyword evidence="3" id="KW-1185">Reference proteome</keyword>
<keyword evidence="1" id="KW-0812">Transmembrane</keyword>
<gene>
    <name evidence="2" type="ORF">KIN20_037564</name>
</gene>
<feature type="transmembrane region" description="Helical" evidence="1">
    <location>
        <begin position="35"/>
        <end position="53"/>
    </location>
</feature>
<sequence length="73" mass="7777">MHCDVPTGWGRIKLANINTDVDNAGKNCFIRPDTAQSFVVVAVFAFVLVRVGYSSDEHVQMGTSPGGAPIIQG</sequence>
<dbReference type="AlphaFoldDB" id="A0AAD5RE50"/>
<proteinExistence type="predicted"/>
<organism evidence="2 3">
    <name type="scientific">Parelaphostrongylus tenuis</name>
    <name type="common">Meningeal worm</name>
    <dbReference type="NCBI Taxonomy" id="148309"/>
    <lineage>
        <taxon>Eukaryota</taxon>
        <taxon>Metazoa</taxon>
        <taxon>Ecdysozoa</taxon>
        <taxon>Nematoda</taxon>
        <taxon>Chromadorea</taxon>
        <taxon>Rhabditida</taxon>
        <taxon>Rhabditina</taxon>
        <taxon>Rhabditomorpha</taxon>
        <taxon>Strongyloidea</taxon>
        <taxon>Metastrongylidae</taxon>
        <taxon>Parelaphostrongylus</taxon>
    </lineage>
</organism>